<protein>
    <recommendedName>
        <fullName evidence="3">N-acylglucosamine 2-epimerase</fullName>
    </recommendedName>
</protein>
<comment type="caution">
    <text evidence="1">The sequence shown here is derived from an EMBL/GenBank/DDBJ whole genome shotgun (WGS) entry which is preliminary data.</text>
</comment>
<evidence type="ECO:0000313" key="2">
    <source>
        <dbReference type="Proteomes" id="UP000295023"/>
    </source>
</evidence>
<proteinExistence type="predicted"/>
<reference evidence="1 2" key="1">
    <citation type="submission" date="2019-03" db="EMBL/GenBank/DDBJ databases">
        <title>Paracraurococcus aquatilis NE82 genome sequence.</title>
        <authorList>
            <person name="Zhao Y."/>
            <person name="Du Z."/>
        </authorList>
    </citation>
    <scope>NUCLEOTIDE SEQUENCE [LARGE SCALE GENOMIC DNA]</scope>
    <source>
        <strain evidence="1 2">NE82</strain>
    </source>
</reference>
<gene>
    <name evidence="1" type="ORF">EXY23_21405</name>
</gene>
<accession>A0A4V2WJR7</accession>
<dbReference type="SUPFAM" id="SSF48239">
    <property type="entry name" value="Terpenoid cyclases/Protein prenyltransferases"/>
    <property type="match status" value="1"/>
</dbReference>
<dbReference type="Proteomes" id="UP000295023">
    <property type="component" value="Unassembled WGS sequence"/>
</dbReference>
<dbReference type="EMBL" id="SKBM01000026">
    <property type="protein sequence ID" value="TCZ55606.1"/>
    <property type="molecule type" value="Genomic_DNA"/>
</dbReference>
<dbReference type="OrthoDB" id="7254827at2"/>
<dbReference type="RefSeq" id="WP_132294450.1">
    <property type="nucleotide sequence ID" value="NZ_SKBM01000026.1"/>
</dbReference>
<dbReference type="InterPro" id="IPR008930">
    <property type="entry name" value="Terpenoid_cyclase/PrenylTrfase"/>
</dbReference>
<sequence length="368" mass="39803">MTQALALRIETLQDLCIARLRDCLDPATGRFGRQIRDGAWAPTRGTESLTGSAICLIGLSRAGIPTRAVLDDAVGLCRRLASGLREEACPGGLGLLLWANSALRATAPMTLLAEAGFDAADLVRLLPVLTTMETAWLVSGLLHAGVPALRPATIAALQELEARLNRETLVFRHCSDAAPLRHRLRRRFAHFPDQAYPLQALAFAALALGDPGRRRLADRCGARLVAAQGPLGQWWWQHDAESGEVAERHPVHALHQHSLAPMALRALALAGGQEHAVAVAASRAWLQENELGIDMVEPFSGIIWHGVEREEGAVARRLRQARLLAGLGTPEPAAAGFRLNREMRPCEWGWLLYAAAIEAGRPPPGHIV</sequence>
<evidence type="ECO:0008006" key="3">
    <source>
        <dbReference type="Google" id="ProtNLM"/>
    </source>
</evidence>
<evidence type="ECO:0000313" key="1">
    <source>
        <dbReference type="EMBL" id="TCZ55606.1"/>
    </source>
</evidence>
<name>A0A4V2WJR7_9PROT</name>
<keyword evidence="2" id="KW-1185">Reference proteome</keyword>
<dbReference type="AlphaFoldDB" id="A0A4V2WJR7"/>
<organism evidence="1 2">
    <name type="scientific">Roseicella aquatilis</name>
    <dbReference type="NCBI Taxonomy" id="2527868"/>
    <lineage>
        <taxon>Bacteria</taxon>
        <taxon>Pseudomonadati</taxon>
        <taxon>Pseudomonadota</taxon>
        <taxon>Alphaproteobacteria</taxon>
        <taxon>Acetobacterales</taxon>
        <taxon>Roseomonadaceae</taxon>
        <taxon>Roseicella</taxon>
    </lineage>
</organism>